<dbReference type="InterPro" id="IPR007354">
    <property type="entry name" value="CruF-like"/>
</dbReference>
<feature type="transmembrane region" description="Helical" evidence="1">
    <location>
        <begin position="74"/>
        <end position="93"/>
    </location>
</feature>
<organism evidence="3 4">
    <name type="scientific">Denitromonas iodatirespirans</name>
    <dbReference type="NCBI Taxonomy" id="2795389"/>
    <lineage>
        <taxon>Bacteria</taxon>
        <taxon>Pseudomonadati</taxon>
        <taxon>Pseudomonadota</taxon>
        <taxon>Betaproteobacteria</taxon>
        <taxon>Rhodocyclales</taxon>
        <taxon>Zoogloeaceae</taxon>
        <taxon>Denitromonas</taxon>
    </lineage>
</organism>
<evidence type="ECO:0000313" key="4">
    <source>
        <dbReference type="Proteomes" id="UP000694660"/>
    </source>
</evidence>
<protein>
    <submittedName>
        <fullName evidence="3">Carotenoid biosynthesis protein</fullName>
    </submittedName>
</protein>
<feature type="transmembrane region" description="Helical" evidence="1">
    <location>
        <begin position="105"/>
        <end position="129"/>
    </location>
</feature>
<keyword evidence="1" id="KW-0472">Membrane</keyword>
<dbReference type="Gene3D" id="2.40.370.10">
    <property type="entry name" value="AttH-like domain"/>
    <property type="match status" value="2"/>
</dbReference>
<evidence type="ECO:0000256" key="1">
    <source>
        <dbReference type="SAM" id="Phobius"/>
    </source>
</evidence>
<sequence>MHSLNPSAGFVLLQTLNYLLTAALLVHAWRKQRALFWVIPAAIVFGFVIEYSQVSKAVPPYYYTEALLALPGPVPLGVVLSWGTIIYAVLATVRSLAVPARWAPVVAGLLATSIDFVSDPAFVSLGFWVWAEPGAWFGIPWTNYVGWFVIVASYTACFELVTRFGPKRGVFPALAPWLAIAPAFGIFVGTMLGYLWLESRAIVDPETLVAMFFGLWLLIVLSQLARLRGDNTLSGWTLAAPLFLFCASLAILFGTPLHRHAPELVLVLPAFTLLGMAGFLWPYRSALGMASRAAAHPVASSVSRKRMLAMLFVGAVAGVGLTAATPDKGLIGPVNLPGDDAFLPSQDVQWWYWTGHLETEEGRKFGFEVVFFSFDSFLVMRDQLTQVAITDVEADTFKFDEHLAFHLPQRTSKRFDLKAGPGDIIRAVGDSQFDRLHSEVGGYVLDLELEASKAPVLHYGGDAHPYRFGGYTYYYSRVQMKTRGTITVDGKTYHVKGTSWYDRQYGELYQAIVKGWQWFAIELADNRQIMLYDILGKSNQVERAGSITDADGNTRALAGHQFQVEVLGKWKSPHTGCIYPSGWRVIVEGETFEVQPMVRDQELRAKHGFWPGPEYWEGAASVGGASPGKAYVELNGFCRGVEGTLAF</sequence>
<feature type="transmembrane region" description="Helical" evidence="1">
    <location>
        <begin position="237"/>
        <end position="258"/>
    </location>
</feature>
<evidence type="ECO:0000313" key="3">
    <source>
        <dbReference type="EMBL" id="MBT0960450.1"/>
    </source>
</evidence>
<dbReference type="InterPro" id="IPR010791">
    <property type="entry name" value="AttH_dom"/>
</dbReference>
<keyword evidence="4" id="KW-1185">Reference proteome</keyword>
<feature type="transmembrane region" description="Helical" evidence="1">
    <location>
        <begin position="141"/>
        <end position="162"/>
    </location>
</feature>
<gene>
    <name evidence="3" type="ORF">I8J34_04610</name>
</gene>
<dbReference type="Pfam" id="PF17186">
    <property type="entry name" value="Lipocalin_9"/>
    <property type="match status" value="1"/>
</dbReference>
<dbReference type="SUPFAM" id="SSF159245">
    <property type="entry name" value="AttH-like"/>
    <property type="match status" value="1"/>
</dbReference>
<evidence type="ECO:0000259" key="2">
    <source>
        <dbReference type="Pfam" id="PF07143"/>
    </source>
</evidence>
<feature type="transmembrane region" description="Helical" evidence="1">
    <location>
        <begin position="208"/>
        <end position="225"/>
    </location>
</feature>
<dbReference type="Proteomes" id="UP000694660">
    <property type="component" value="Unassembled WGS sequence"/>
</dbReference>
<feature type="transmembrane region" description="Helical" evidence="1">
    <location>
        <begin position="307"/>
        <end position="325"/>
    </location>
</feature>
<dbReference type="PANTHER" id="PTHR38591:SF1">
    <property type="entry name" value="BLL1000 PROTEIN"/>
    <property type="match status" value="1"/>
</dbReference>
<keyword evidence="1" id="KW-1133">Transmembrane helix</keyword>
<dbReference type="Pfam" id="PF07143">
    <property type="entry name" value="CrtC"/>
    <property type="match status" value="1"/>
</dbReference>
<feature type="transmembrane region" description="Helical" evidence="1">
    <location>
        <begin position="174"/>
        <end position="196"/>
    </location>
</feature>
<proteinExistence type="predicted"/>
<feature type="domain" description="AttH" evidence="2">
    <location>
        <begin position="349"/>
        <end position="507"/>
    </location>
</feature>
<feature type="transmembrane region" description="Helical" evidence="1">
    <location>
        <begin position="264"/>
        <end position="283"/>
    </location>
</feature>
<keyword evidence="1" id="KW-0812">Transmembrane</keyword>
<comment type="caution">
    <text evidence="3">The sequence shown here is derived from an EMBL/GenBank/DDBJ whole genome shotgun (WGS) entry which is preliminary data.</text>
</comment>
<dbReference type="InterPro" id="IPR023374">
    <property type="entry name" value="AttH-like_dom_sf"/>
</dbReference>
<feature type="transmembrane region" description="Helical" evidence="1">
    <location>
        <begin position="6"/>
        <end position="27"/>
    </location>
</feature>
<dbReference type="RefSeq" id="WP_214360212.1">
    <property type="nucleotide sequence ID" value="NZ_JAEKFT010000004.1"/>
</dbReference>
<dbReference type="AlphaFoldDB" id="A0A944D5P8"/>
<reference evidence="4" key="1">
    <citation type="journal article" date="2022" name="ISME J.">
        <title>Genetic and phylogenetic analysis of dissimilatory iodate-reducing bacteria identifies potential niches across the world's oceans.</title>
        <authorList>
            <person name="Reyes-Umana V."/>
            <person name="Henning Z."/>
            <person name="Lee K."/>
            <person name="Barnum T.P."/>
            <person name="Coates J.D."/>
        </authorList>
    </citation>
    <scope>NUCLEOTIDE SEQUENCE [LARGE SCALE GENOMIC DNA]</scope>
    <source>
        <strain evidence="4">IR12</strain>
    </source>
</reference>
<name>A0A944D5P8_DENI1</name>
<dbReference type="PANTHER" id="PTHR38591">
    <property type="entry name" value="HYDROLASE"/>
    <property type="match status" value="1"/>
</dbReference>
<dbReference type="EMBL" id="JAEKFT010000004">
    <property type="protein sequence ID" value="MBT0960450.1"/>
    <property type="molecule type" value="Genomic_DNA"/>
</dbReference>
<dbReference type="Pfam" id="PF04240">
    <property type="entry name" value="Caroten_synth"/>
    <property type="match status" value="1"/>
</dbReference>
<feature type="transmembrane region" description="Helical" evidence="1">
    <location>
        <begin position="34"/>
        <end position="54"/>
    </location>
</feature>
<accession>A0A944D5P8</accession>